<dbReference type="EMBL" id="JAEDAF010000001">
    <property type="protein sequence ID" value="MBH8578788.1"/>
    <property type="molecule type" value="Genomic_DNA"/>
</dbReference>
<comment type="caution">
    <text evidence="1">The sequence shown here is derived from an EMBL/GenBank/DDBJ whole genome shotgun (WGS) entry which is preliminary data.</text>
</comment>
<name>A0ABD4KWX1_9GAMM</name>
<proteinExistence type="predicted"/>
<gene>
    <name evidence="1" type="ORF">I7V36_01665</name>
</gene>
<dbReference type="Proteomes" id="UP000651738">
    <property type="component" value="Unassembled WGS sequence"/>
</dbReference>
<organism evidence="1 2">
    <name type="scientific">Bisbaumannia pacifica</name>
    <dbReference type="NCBI Taxonomy" id="77098"/>
    <lineage>
        <taxon>Bacteria</taxon>
        <taxon>Pseudomonadati</taxon>
        <taxon>Pseudomonadota</taxon>
        <taxon>Gammaproteobacteria</taxon>
        <taxon>Oceanospirillales</taxon>
        <taxon>Halomonadaceae</taxon>
        <taxon>Bisbaumannia</taxon>
    </lineage>
</organism>
<evidence type="ECO:0000313" key="2">
    <source>
        <dbReference type="Proteomes" id="UP000651738"/>
    </source>
</evidence>
<dbReference type="AlphaFoldDB" id="A0ABD4KWX1"/>
<dbReference type="RefSeq" id="WP_198056810.1">
    <property type="nucleotide sequence ID" value="NZ_JAEDAF010000001.1"/>
</dbReference>
<reference evidence="1 2" key="1">
    <citation type="submission" date="2020-12" db="EMBL/GenBank/DDBJ databases">
        <title>Draft genome sequence of Halomonas pacifica strain CARE-V15.</title>
        <authorList>
            <person name="Vignesh N."/>
            <person name="Thabitha A."/>
            <person name="Saravanan R."/>
            <person name="Manigandan V."/>
        </authorList>
    </citation>
    <scope>NUCLEOTIDE SEQUENCE [LARGE SCALE GENOMIC DNA]</scope>
    <source>
        <strain evidence="1 2">CARE-V15</strain>
    </source>
</reference>
<accession>A0ABD4KWX1</accession>
<sequence>MAEIDAHSETWRAVADWARERRQAAADDLIRGGTTPGHDDKLRGEIRALDDLLSLVDTPQSPAATPIDY</sequence>
<evidence type="ECO:0000313" key="1">
    <source>
        <dbReference type="EMBL" id="MBH8578788.1"/>
    </source>
</evidence>
<protein>
    <submittedName>
        <fullName evidence="1">Uncharacterized protein</fullName>
    </submittedName>
</protein>